<dbReference type="InterPro" id="IPR036396">
    <property type="entry name" value="Cyt_P450_sf"/>
</dbReference>
<accession>A0ABR3VCB0</accession>
<evidence type="ECO:0000313" key="1">
    <source>
        <dbReference type="EMBL" id="KAL1839021.1"/>
    </source>
</evidence>
<proteinExistence type="predicted"/>
<gene>
    <name evidence="1" type="ORF">VTK73DRAFT_4145</name>
</gene>
<dbReference type="EMBL" id="JAZHXJ010002392">
    <property type="protein sequence ID" value="KAL1839021.1"/>
    <property type="molecule type" value="Genomic_DNA"/>
</dbReference>
<protein>
    <recommendedName>
        <fullName evidence="3">Cytochrome P450</fullName>
    </recommendedName>
</protein>
<keyword evidence="2" id="KW-1185">Reference proteome</keyword>
<evidence type="ECO:0000313" key="2">
    <source>
        <dbReference type="Proteomes" id="UP001586593"/>
    </source>
</evidence>
<comment type="caution">
    <text evidence="1">The sequence shown here is derived from an EMBL/GenBank/DDBJ whole genome shotgun (WGS) entry which is preliminary data.</text>
</comment>
<dbReference type="SUPFAM" id="SSF48264">
    <property type="entry name" value="Cytochrome P450"/>
    <property type="match status" value="1"/>
</dbReference>
<organism evidence="1 2">
    <name type="scientific">Phialemonium thermophilum</name>
    <dbReference type="NCBI Taxonomy" id="223376"/>
    <lineage>
        <taxon>Eukaryota</taxon>
        <taxon>Fungi</taxon>
        <taxon>Dikarya</taxon>
        <taxon>Ascomycota</taxon>
        <taxon>Pezizomycotina</taxon>
        <taxon>Sordariomycetes</taxon>
        <taxon>Sordariomycetidae</taxon>
        <taxon>Cephalothecales</taxon>
        <taxon>Cephalothecaceae</taxon>
        <taxon>Phialemonium</taxon>
    </lineage>
</organism>
<sequence>MLALPLCILAVTLLVVHLVRELYYRRFQQHAALPQLKPSLLFGHMKVVREYLSPYPQDAHQDYAFRDIQEALGNPPVTFLDMRPVTYGICVVNSHEAAERISRASKLQPWSTPKSPTLSGLVYLTGAESLLNKEAEEWKALRRRFNPGFAPQHLITLLPCILDKTDLFLRRLDSFAKTGESFRLDELLINLTFDIIGTSSWTTLLF</sequence>
<evidence type="ECO:0008006" key="3">
    <source>
        <dbReference type="Google" id="ProtNLM"/>
    </source>
</evidence>
<dbReference type="Proteomes" id="UP001586593">
    <property type="component" value="Unassembled WGS sequence"/>
</dbReference>
<dbReference type="Pfam" id="PF00067">
    <property type="entry name" value="p450"/>
    <property type="match status" value="1"/>
</dbReference>
<name>A0ABR3VCB0_9PEZI</name>
<dbReference type="Gene3D" id="1.10.630.10">
    <property type="entry name" value="Cytochrome P450"/>
    <property type="match status" value="1"/>
</dbReference>
<reference evidence="1 2" key="1">
    <citation type="journal article" date="2024" name="Commun. Biol.">
        <title>Comparative genomic analysis of thermophilic fungi reveals convergent evolutionary adaptations and gene losses.</title>
        <authorList>
            <person name="Steindorff A.S."/>
            <person name="Aguilar-Pontes M.V."/>
            <person name="Robinson A.J."/>
            <person name="Andreopoulos B."/>
            <person name="LaButti K."/>
            <person name="Kuo A."/>
            <person name="Mondo S."/>
            <person name="Riley R."/>
            <person name="Otillar R."/>
            <person name="Haridas S."/>
            <person name="Lipzen A."/>
            <person name="Grimwood J."/>
            <person name="Schmutz J."/>
            <person name="Clum A."/>
            <person name="Reid I.D."/>
            <person name="Moisan M.C."/>
            <person name="Butler G."/>
            <person name="Nguyen T.T.M."/>
            <person name="Dewar K."/>
            <person name="Conant G."/>
            <person name="Drula E."/>
            <person name="Henrissat B."/>
            <person name="Hansel C."/>
            <person name="Singer S."/>
            <person name="Hutchinson M.I."/>
            <person name="de Vries R.P."/>
            <person name="Natvig D.O."/>
            <person name="Powell A.J."/>
            <person name="Tsang A."/>
            <person name="Grigoriev I.V."/>
        </authorList>
    </citation>
    <scope>NUCLEOTIDE SEQUENCE [LARGE SCALE GENOMIC DNA]</scope>
    <source>
        <strain evidence="1 2">ATCC 24622</strain>
    </source>
</reference>
<dbReference type="InterPro" id="IPR001128">
    <property type="entry name" value="Cyt_P450"/>
</dbReference>